<comment type="caution">
    <text evidence="1">The sequence shown here is derived from an EMBL/GenBank/DDBJ whole genome shotgun (WGS) entry which is preliminary data.</text>
</comment>
<dbReference type="NCBIfam" id="TIGR00026">
    <property type="entry name" value="hi_GC_TIGR00026"/>
    <property type="match status" value="1"/>
</dbReference>
<dbReference type="RefSeq" id="WP_065121434.1">
    <property type="nucleotide sequence ID" value="NZ_LZKQ01000159.1"/>
</dbReference>
<dbReference type="AlphaFoldDB" id="A0A1A3CAT4"/>
<gene>
    <name evidence="1" type="ORF">A9X01_21520</name>
</gene>
<reference evidence="1 2" key="1">
    <citation type="submission" date="2016-06" db="EMBL/GenBank/DDBJ databases">
        <authorList>
            <person name="Kjaerup R.B."/>
            <person name="Dalgaard T.S."/>
            <person name="Juul-Madsen H.R."/>
        </authorList>
    </citation>
    <scope>NUCLEOTIDE SEQUENCE [LARGE SCALE GENOMIC DNA]</scope>
    <source>
        <strain evidence="1 2">1081914.2</strain>
    </source>
</reference>
<dbReference type="STRING" id="1790.A5645_20980"/>
<evidence type="ECO:0000313" key="1">
    <source>
        <dbReference type="EMBL" id="OBI82906.1"/>
    </source>
</evidence>
<dbReference type="EMBL" id="LZKQ01000159">
    <property type="protein sequence ID" value="OBI82906.1"/>
    <property type="molecule type" value="Genomic_DNA"/>
</dbReference>
<dbReference type="Proteomes" id="UP000093795">
    <property type="component" value="Unassembled WGS sequence"/>
</dbReference>
<dbReference type="OrthoDB" id="3778270at2"/>
<dbReference type="Gene3D" id="2.30.110.10">
    <property type="entry name" value="Electron Transport, Fmn-binding Protein, Chain A"/>
    <property type="match status" value="1"/>
</dbReference>
<dbReference type="GO" id="GO:0016491">
    <property type="term" value="F:oxidoreductase activity"/>
    <property type="evidence" value="ECO:0007669"/>
    <property type="project" value="InterPro"/>
</dbReference>
<organism evidence="1 2">
    <name type="scientific">Mycobacterium asiaticum</name>
    <dbReference type="NCBI Taxonomy" id="1790"/>
    <lineage>
        <taxon>Bacteria</taxon>
        <taxon>Bacillati</taxon>
        <taxon>Actinomycetota</taxon>
        <taxon>Actinomycetes</taxon>
        <taxon>Mycobacteriales</taxon>
        <taxon>Mycobacteriaceae</taxon>
        <taxon>Mycobacterium</taxon>
    </lineage>
</organism>
<dbReference type="InterPro" id="IPR012349">
    <property type="entry name" value="Split_barrel_FMN-bd"/>
</dbReference>
<proteinExistence type="predicted"/>
<evidence type="ECO:0000313" key="2">
    <source>
        <dbReference type="Proteomes" id="UP000093795"/>
    </source>
</evidence>
<name>A0A1A3CAT4_MYCAS</name>
<protein>
    <submittedName>
        <fullName evidence="1">Peptidase</fullName>
    </submittedName>
</protein>
<sequence>MRFPQRLARINRYVTNPIQRMWAGWLPPFAIVEHVGRRSGKAYRTPVNAFYTSADGTPGLAIPLAYGPDRDWLKNIRAAGGAQVRRNAKTFGVSNPRVVSRDEAAQQVDGAWKSVFGALPFEEVLLLDRTS</sequence>
<dbReference type="InterPro" id="IPR004378">
    <property type="entry name" value="F420H2_quin_Rdtase"/>
</dbReference>
<dbReference type="eggNOG" id="ENOG5032Z8Q">
    <property type="taxonomic scope" value="Bacteria"/>
</dbReference>
<accession>A0A1A3CAT4</accession>